<proteinExistence type="predicted"/>
<dbReference type="GO" id="GO:0012505">
    <property type="term" value="C:endomembrane system"/>
    <property type="evidence" value="ECO:0007669"/>
    <property type="project" value="UniProtKB-SubCell"/>
</dbReference>
<evidence type="ECO:0000313" key="6">
    <source>
        <dbReference type="Proteomes" id="UP000289340"/>
    </source>
</evidence>
<accession>A0A445GY99</accession>
<dbReference type="CDD" id="cd18186">
    <property type="entry name" value="BTB_POZ_ZBTB_KLHL-like"/>
    <property type="match status" value="1"/>
</dbReference>
<dbReference type="Pfam" id="PF26522">
    <property type="entry name" value="ARM_6"/>
    <property type="match status" value="1"/>
</dbReference>
<dbReference type="PROSITE" id="PS50097">
    <property type="entry name" value="BTB"/>
    <property type="match status" value="2"/>
</dbReference>
<gene>
    <name evidence="5" type="ORF">D0Y65_042038</name>
</gene>
<keyword evidence="3" id="KW-0175">Coiled coil</keyword>
<dbReference type="AlphaFoldDB" id="A0A445GY99"/>
<evidence type="ECO:0000259" key="4">
    <source>
        <dbReference type="PROSITE" id="PS50097"/>
    </source>
</evidence>
<dbReference type="SUPFAM" id="SSF54695">
    <property type="entry name" value="POZ domain"/>
    <property type="match status" value="2"/>
</dbReference>
<reference evidence="5 6" key="1">
    <citation type="submission" date="2018-09" db="EMBL/GenBank/DDBJ databases">
        <title>A high-quality reference genome of wild soybean provides a powerful tool to mine soybean genomes.</title>
        <authorList>
            <person name="Xie M."/>
            <person name="Chung C.Y.L."/>
            <person name="Li M.-W."/>
            <person name="Wong F.-L."/>
            <person name="Chan T.-F."/>
            <person name="Lam H.-M."/>
        </authorList>
    </citation>
    <scope>NUCLEOTIDE SEQUENCE [LARGE SCALE GENOMIC DNA]</scope>
    <source>
        <strain evidence="6">cv. W05</strain>
        <tissue evidence="5">Hypocotyl of etiolated seedlings</tissue>
    </source>
</reference>
<keyword evidence="6" id="KW-1185">Reference proteome</keyword>
<feature type="domain" description="BTB" evidence="4">
    <location>
        <begin position="692"/>
        <end position="772"/>
    </location>
</feature>
<dbReference type="InterPro" id="IPR011333">
    <property type="entry name" value="SKP1/BTB/POZ_sf"/>
</dbReference>
<dbReference type="SUPFAM" id="SSF48371">
    <property type="entry name" value="ARM repeat"/>
    <property type="match status" value="1"/>
</dbReference>
<dbReference type="Proteomes" id="UP000289340">
    <property type="component" value="Chromosome 15"/>
</dbReference>
<dbReference type="PANTHER" id="PTHR35918:SF1">
    <property type="entry name" value="BTB DOMAIN-CONTAINING PROTEIN"/>
    <property type="match status" value="1"/>
</dbReference>
<dbReference type="Pfam" id="PF00651">
    <property type="entry name" value="BTB"/>
    <property type="match status" value="2"/>
</dbReference>
<feature type="coiled-coil region" evidence="3">
    <location>
        <begin position="613"/>
        <end position="640"/>
    </location>
</feature>
<dbReference type="PANTHER" id="PTHR35918">
    <property type="entry name" value="OS06G0674800 PROTEIN"/>
    <property type="match status" value="1"/>
</dbReference>
<evidence type="ECO:0000256" key="2">
    <source>
        <dbReference type="ARBA" id="ARBA00004906"/>
    </source>
</evidence>
<evidence type="ECO:0000256" key="1">
    <source>
        <dbReference type="ARBA" id="ARBA00004184"/>
    </source>
</evidence>
<dbReference type="Gene3D" id="3.30.710.10">
    <property type="entry name" value="Potassium Channel Kv1.1, Chain A"/>
    <property type="match status" value="2"/>
</dbReference>
<sequence length="1055" mass="118682">MKSSREKEKENDRCISSHMQTLHRRLLHALNLGTRHFDEKTNRWNWQCANIEVQKNVLRSIGAFLDSLSGDARAARHAIVKESVADSILGALLWILQCKSEALLSMASNVAVKLVSSIPNSLLQLHMLDLVYCLSSLLSSHQVEVATPCAIALNLVISNLSATSEKAVMEALNETETSIRIVRNINFFAEDAKKIEYFKEMTLLLSAILWRWPPSRFSVGNDVILMKGLANIHTRTESSIKIALLKLYTSLALCDSVARKLIEDGEGFPQMVVQAMGKSNPHAVQIEGFRLAQCLLRSQENCLEVVGLCGEALVDAIICGMKETGLSSKKIGNNHGSLSVEACQLALITRWAGDHHINFWKQGIDRILLNLLIENIQDQLSEPVLSLEKQISMAKEGLKANYHLGLRSYLWDILGWLTIHCGENLNPYTHGSELCINLLITCACLSFVDTLEKWCRICQKDIDDHFQSEPVSRAVLMMIHSPCNTISSYARFLLLDALEVKGLSCLKSLIHTLDYTSSLESYGSFDKLQLVINLIGLTCLSSLPEYQSCIIESKGIKAIVLLVKRCLSNDIHVERRNFTPHLHTTFQERSCCCMDKEDWEGSNVLLFYSLLGLSEILRQCDLLQDNSQQYSREVTNIRAQLVSKLHEICSGNSFSPGVRWYVLYILTYFGFYGFPNELAKRIGKSLNKEEYSDMRLVVANGVSVSVHGVILAVRCPSLLPPQLLPSMKNSEKVTDKFVRETMREVQLSSHVDYEALVLLLEYVYLGCLHAGEETVKKLKILAKRCKLQHLLQMLYRQRPKWGTPFPSFNLTPSLGSAGSCFSDVILEAKSNKLVGWTCNICSDTVPHMHVHKVILQSGCDYLQGLFRSGMRESHSQVIKVDISWEALIKLVQWFYSDELPNPPSGCLWDNMDDEEKLFNLQPYVELCWLAEFWILENIQEACWDVIMSCLDSSRPEVRRAPSFKASKTICSGGGIHDANNLLSEIFYPVPANNYVIHQLGQHILPADQPCKHQQGIIQTRKMILMACMMVSFAATSRTLLELGGIIFGILNAEVD</sequence>
<dbReference type="InterPro" id="IPR000210">
    <property type="entry name" value="BTB/POZ_dom"/>
</dbReference>
<comment type="caution">
    <text evidence="5">The sequence shown here is derived from an EMBL/GenBank/DDBJ whole genome shotgun (WGS) entry which is preliminary data.</text>
</comment>
<name>A0A445GY99_GLYSO</name>
<dbReference type="InterPro" id="IPR016024">
    <property type="entry name" value="ARM-type_fold"/>
</dbReference>
<feature type="domain" description="BTB" evidence="4">
    <location>
        <begin position="822"/>
        <end position="903"/>
    </location>
</feature>
<dbReference type="InterPro" id="IPR044953">
    <property type="entry name" value="At1g04390-like"/>
</dbReference>
<evidence type="ECO:0000313" key="5">
    <source>
        <dbReference type="EMBL" id="RZB66236.1"/>
    </source>
</evidence>
<comment type="pathway">
    <text evidence="2">Protein modification; protein ubiquitination.</text>
</comment>
<organism evidence="5 6">
    <name type="scientific">Glycine soja</name>
    <name type="common">Wild soybean</name>
    <dbReference type="NCBI Taxonomy" id="3848"/>
    <lineage>
        <taxon>Eukaryota</taxon>
        <taxon>Viridiplantae</taxon>
        <taxon>Streptophyta</taxon>
        <taxon>Embryophyta</taxon>
        <taxon>Tracheophyta</taxon>
        <taxon>Spermatophyta</taxon>
        <taxon>Magnoliopsida</taxon>
        <taxon>eudicotyledons</taxon>
        <taxon>Gunneridae</taxon>
        <taxon>Pentapetalae</taxon>
        <taxon>rosids</taxon>
        <taxon>fabids</taxon>
        <taxon>Fabales</taxon>
        <taxon>Fabaceae</taxon>
        <taxon>Papilionoideae</taxon>
        <taxon>50 kb inversion clade</taxon>
        <taxon>NPAAA clade</taxon>
        <taxon>indigoferoid/millettioid clade</taxon>
        <taxon>Phaseoleae</taxon>
        <taxon>Glycine</taxon>
        <taxon>Glycine subgen. Soja</taxon>
    </lineage>
</organism>
<comment type="subcellular location">
    <subcellularLocation>
        <location evidence="1">Endomembrane system</location>
        <topology evidence="1">Peripheral membrane protein</topology>
    </subcellularLocation>
</comment>
<dbReference type="InterPro" id="IPR059007">
    <property type="entry name" value="ARM_At1g04390"/>
</dbReference>
<evidence type="ECO:0000256" key="3">
    <source>
        <dbReference type="SAM" id="Coils"/>
    </source>
</evidence>
<dbReference type="EMBL" id="QZWG01000015">
    <property type="protein sequence ID" value="RZB66236.1"/>
    <property type="molecule type" value="Genomic_DNA"/>
</dbReference>
<protein>
    <submittedName>
        <fullName evidence="5">BTB/POZ domain-containing protein isoform D</fullName>
    </submittedName>
</protein>
<dbReference type="SMART" id="SM00225">
    <property type="entry name" value="BTB"/>
    <property type="match status" value="2"/>
</dbReference>